<evidence type="ECO:0000256" key="4">
    <source>
        <dbReference type="ARBA" id="ARBA00022475"/>
    </source>
</evidence>
<reference evidence="10 11" key="1">
    <citation type="submission" date="2015-12" db="EMBL/GenBank/DDBJ databases">
        <title>Streptococcus penaeicida sp. nov.</title>
        <authorList>
            <person name="Gomez-Gil B."/>
            <person name="Morales-Covarrubias M."/>
        </authorList>
    </citation>
    <scope>NUCLEOTIDE SEQUENCE [LARGE SCALE GENOMIC DNA]</scope>
    <source>
        <strain evidence="10 11">CAIM 1838</strain>
    </source>
</reference>
<sequence>MLEIHNLTYGFSEKASLFENLCLIIEVGQRVLISGYSGCGKSTLAYLLAGLKKAQQGSITLDGEEIKSESVGLIFQNPDLQFCMDTVEHELFFVLENQRTPKNQMTNRVKLVLEQVGLPNTQKRKLDSLSQGEKQRLSLACLFLREPKVIILDEAFANLDSSSAKALFKLVLAYQAQHRAILICIDHLFAYYQDQMDTYYWFENGLTAVSYQHLQNAMPALSIGKKALPLGKKLLETKGLKVRIDKGHHQEYPDISLSENEIICLNGPSGSGKSSFFLGILGLYPKKADVFQMVKKQELAFLFQNPLEQFIYAKVYDEIFQSCRNQSKTKAILEKLDLWDKKDLSPFQLSQGQQRRLAVGIILASQAKLILLDEPTYGQDAYHAQLIINLILDYFNQHQCGLIFTSHDDHLKTLLADRFVEVEHA</sequence>
<dbReference type="RefSeq" id="WP_102777453.1">
    <property type="nucleotide sequence ID" value="NZ_CBCSGP010000010.1"/>
</dbReference>
<evidence type="ECO:0000256" key="7">
    <source>
        <dbReference type="ARBA" id="ARBA00022967"/>
    </source>
</evidence>
<keyword evidence="6 10" id="KW-0067">ATP-binding</keyword>
<dbReference type="CDD" id="cd03225">
    <property type="entry name" value="ABC_cobalt_CbiO_domain1"/>
    <property type="match status" value="2"/>
</dbReference>
<accession>A0A2N8LC75</accession>
<feature type="domain" description="ABC transporter" evidence="9">
    <location>
        <begin position="235"/>
        <end position="425"/>
    </location>
</feature>
<evidence type="ECO:0000256" key="8">
    <source>
        <dbReference type="ARBA" id="ARBA00023136"/>
    </source>
</evidence>
<comment type="caution">
    <text evidence="10">The sequence shown here is derived from an EMBL/GenBank/DDBJ whole genome shotgun (WGS) entry which is preliminary data.</text>
</comment>
<dbReference type="AlphaFoldDB" id="A0A2N8LC75"/>
<name>A0A2N8LC75_9STRE</name>
<evidence type="ECO:0000313" key="10">
    <source>
        <dbReference type="EMBL" id="PND47773.1"/>
    </source>
</evidence>
<keyword evidence="3" id="KW-0813">Transport</keyword>
<comment type="similarity">
    <text evidence="2">Belongs to the ABC transporter superfamily.</text>
</comment>
<dbReference type="GO" id="GO:0043190">
    <property type="term" value="C:ATP-binding cassette (ABC) transporter complex"/>
    <property type="evidence" value="ECO:0007669"/>
    <property type="project" value="TreeGrafter"/>
</dbReference>
<dbReference type="GO" id="GO:0042626">
    <property type="term" value="F:ATPase-coupled transmembrane transporter activity"/>
    <property type="evidence" value="ECO:0007669"/>
    <property type="project" value="TreeGrafter"/>
</dbReference>
<keyword evidence="8" id="KW-0472">Membrane</keyword>
<dbReference type="PROSITE" id="PS00211">
    <property type="entry name" value="ABC_TRANSPORTER_1"/>
    <property type="match status" value="2"/>
</dbReference>
<evidence type="ECO:0000256" key="5">
    <source>
        <dbReference type="ARBA" id="ARBA00022741"/>
    </source>
</evidence>
<feature type="domain" description="ABC transporter" evidence="9">
    <location>
        <begin position="2"/>
        <end position="229"/>
    </location>
</feature>
<dbReference type="InterPro" id="IPR017871">
    <property type="entry name" value="ABC_transporter-like_CS"/>
</dbReference>
<organism evidence="10 11">
    <name type="scientific">Streptococcus penaeicida</name>
    <dbReference type="NCBI Taxonomy" id="1765960"/>
    <lineage>
        <taxon>Bacteria</taxon>
        <taxon>Bacillati</taxon>
        <taxon>Bacillota</taxon>
        <taxon>Bacilli</taxon>
        <taxon>Lactobacillales</taxon>
        <taxon>Streptococcaceae</taxon>
        <taxon>Streptococcus</taxon>
    </lineage>
</organism>
<dbReference type="InterPro" id="IPR050095">
    <property type="entry name" value="ECF_ABC_transporter_ATP-bd"/>
</dbReference>
<evidence type="ECO:0000256" key="3">
    <source>
        <dbReference type="ARBA" id="ARBA00022448"/>
    </source>
</evidence>
<evidence type="ECO:0000256" key="6">
    <source>
        <dbReference type="ARBA" id="ARBA00022840"/>
    </source>
</evidence>
<evidence type="ECO:0000313" key="11">
    <source>
        <dbReference type="Proteomes" id="UP000235963"/>
    </source>
</evidence>
<evidence type="ECO:0000259" key="9">
    <source>
        <dbReference type="PROSITE" id="PS50893"/>
    </source>
</evidence>
<dbReference type="InterPro" id="IPR015856">
    <property type="entry name" value="ABC_transpr_CbiO/EcfA_su"/>
</dbReference>
<dbReference type="Pfam" id="PF00005">
    <property type="entry name" value="ABC_tran"/>
    <property type="match status" value="2"/>
</dbReference>
<dbReference type="InterPro" id="IPR003439">
    <property type="entry name" value="ABC_transporter-like_ATP-bd"/>
</dbReference>
<dbReference type="SUPFAM" id="SSF52540">
    <property type="entry name" value="P-loop containing nucleoside triphosphate hydrolases"/>
    <property type="match status" value="2"/>
</dbReference>
<keyword evidence="11" id="KW-1185">Reference proteome</keyword>
<dbReference type="Proteomes" id="UP000235963">
    <property type="component" value="Unassembled WGS sequence"/>
</dbReference>
<gene>
    <name evidence="10" type="ORF">AT575_05100</name>
</gene>
<dbReference type="OrthoDB" id="501320at2"/>
<comment type="subcellular location">
    <subcellularLocation>
        <location evidence="1">Cell membrane</location>
        <topology evidence="1">Peripheral membrane protein</topology>
    </subcellularLocation>
</comment>
<keyword evidence="5" id="KW-0547">Nucleotide-binding</keyword>
<dbReference type="PANTHER" id="PTHR43553">
    <property type="entry name" value="HEAVY METAL TRANSPORTER"/>
    <property type="match status" value="1"/>
</dbReference>
<evidence type="ECO:0000256" key="1">
    <source>
        <dbReference type="ARBA" id="ARBA00004202"/>
    </source>
</evidence>
<proteinExistence type="inferred from homology"/>
<keyword evidence="7" id="KW-1278">Translocase</keyword>
<dbReference type="PROSITE" id="PS50893">
    <property type="entry name" value="ABC_TRANSPORTER_2"/>
    <property type="match status" value="2"/>
</dbReference>
<dbReference type="InterPro" id="IPR027417">
    <property type="entry name" value="P-loop_NTPase"/>
</dbReference>
<protein>
    <submittedName>
        <fullName evidence="10">ABC transporter ATP-binding protein</fullName>
    </submittedName>
</protein>
<dbReference type="GO" id="GO:0016887">
    <property type="term" value="F:ATP hydrolysis activity"/>
    <property type="evidence" value="ECO:0007669"/>
    <property type="project" value="InterPro"/>
</dbReference>
<dbReference type="InterPro" id="IPR003593">
    <property type="entry name" value="AAA+_ATPase"/>
</dbReference>
<dbReference type="GO" id="GO:0005524">
    <property type="term" value="F:ATP binding"/>
    <property type="evidence" value="ECO:0007669"/>
    <property type="project" value="UniProtKB-KW"/>
</dbReference>
<dbReference type="SMART" id="SM00382">
    <property type="entry name" value="AAA"/>
    <property type="match status" value="2"/>
</dbReference>
<keyword evidence="4" id="KW-1003">Cell membrane</keyword>
<dbReference type="EMBL" id="LOCM01000020">
    <property type="protein sequence ID" value="PND47773.1"/>
    <property type="molecule type" value="Genomic_DNA"/>
</dbReference>
<dbReference type="Gene3D" id="3.40.50.300">
    <property type="entry name" value="P-loop containing nucleotide triphosphate hydrolases"/>
    <property type="match status" value="2"/>
</dbReference>
<evidence type="ECO:0000256" key="2">
    <source>
        <dbReference type="ARBA" id="ARBA00005417"/>
    </source>
</evidence>